<keyword evidence="1" id="KW-0614">Plasmid</keyword>
<proteinExistence type="predicted"/>
<sequence>MAGSGLRGRLRRLEDRVGGSAWRAWQGRPFSVWPDAALLAFIYDSAGLPVPPVPPSDEEIAMVAGLPEAAA</sequence>
<organism evidence="1 2">
    <name type="scientific">Bacillus safensis</name>
    <dbReference type="NCBI Taxonomy" id="561879"/>
    <lineage>
        <taxon>Bacteria</taxon>
        <taxon>Bacillati</taxon>
        <taxon>Bacillota</taxon>
        <taxon>Bacilli</taxon>
        <taxon>Bacillales</taxon>
        <taxon>Bacillaceae</taxon>
        <taxon>Bacillus</taxon>
    </lineage>
</organism>
<name>A0A1L6ZPJ8_BACIA</name>
<gene>
    <name evidence="1" type="ORF">BSA145_21395</name>
</gene>
<dbReference type="EMBL" id="CP015609">
    <property type="protein sequence ID" value="APT48423.1"/>
    <property type="molecule type" value="Genomic_DNA"/>
</dbReference>
<dbReference type="Proteomes" id="UP000185426">
    <property type="component" value="Plasmid unnamed2"/>
</dbReference>
<geneLocation type="plasmid" evidence="1 2">
    <name>unnamed2</name>
</geneLocation>
<accession>A0A1L6ZPJ8</accession>
<evidence type="ECO:0000313" key="1">
    <source>
        <dbReference type="EMBL" id="APT48423.1"/>
    </source>
</evidence>
<dbReference type="AlphaFoldDB" id="A0A1L6ZPJ8"/>
<evidence type="ECO:0000313" key="2">
    <source>
        <dbReference type="Proteomes" id="UP000185426"/>
    </source>
</evidence>
<reference evidence="1 2" key="1">
    <citation type="submission" date="2016-05" db="EMBL/GenBank/DDBJ databases">
        <title>Complete Genome and Methylome Analysis of Psychrotrophic Bacterial Isolates from Antarctic Lake Untersee.</title>
        <authorList>
            <person name="Fomenkov A."/>
            <person name="Akimov V.N."/>
            <person name="Vasilyeva L.V."/>
            <person name="Andersen D."/>
            <person name="Vincze T."/>
            <person name="Roberts R.J."/>
        </authorList>
    </citation>
    <scope>NUCLEOTIDE SEQUENCE [LARGE SCALE GENOMIC DNA]</scope>
    <source>
        <strain evidence="1 2">U14-5</strain>
        <plasmid evidence="1 2">unnamed2</plasmid>
    </source>
</reference>
<protein>
    <submittedName>
        <fullName evidence="1">Uncharacterized protein</fullName>
    </submittedName>
</protein>